<dbReference type="Proteomes" id="UP000601435">
    <property type="component" value="Unassembled WGS sequence"/>
</dbReference>
<keyword evidence="4" id="KW-1185">Reference proteome</keyword>
<dbReference type="Gene3D" id="1.25.40.20">
    <property type="entry name" value="Ankyrin repeat-containing domain"/>
    <property type="match status" value="1"/>
</dbReference>
<feature type="transmembrane region" description="Helical" evidence="1">
    <location>
        <begin position="893"/>
        <end position="919"/>
    </location>
</feature>
<feature type="transmembrane region" description="Helical" evidence="1">
    <location>
        <begin position="643"/>
        <end position="669"/>
    </location>
</feature>
<feature type="domain" description="CSC1/OSCA1-like N-terminal transmembrane" evidence="2">
    <location>
        <begin position="512"/>
        <end position="663"/>
    </location>
</feature>
<dbReference type="InterPro" id="IPR045122">
    <property type="entry name" value="Csc1-like"/>
</dbReference>
<dbReference type="PANTHER" id="PTHR13018">
    <property type="entry name" value="PROBABLE MEMBRANE PROTEIN DUF221-RELATED"/>
    <property type="match status" value="1"/>
</dbReference>
<feature type="transmembrane region" description="Helical" evidence="1">
    <location>
        <begin position="840"/>
        <end position="860"/>
    </location>
</feature>
<dbReference type="GO" id="GO:0005886">
    <property type="term" value="C:plasma membrane"/>
    <property type="evidence" value="ECO:0007669"/>
    <property type="project" value="TreeGrafter"/>
</dbReference>
<dbReference type="InterPro" id="IPR036770">
    <property type="entry name" value="Ankyrin_rpt-contain_sf"/>
</dbReference>
<dbReference type="OrthoDB" id="423077at2759"/>
<feature type="transmembrane region" description="Helical" evidence="1">
    <location>
        <begin position="512"/>
        <end position="533"/>
    </location>
</feature>
<dbReference type="SUPFAM" id="SSF48403">
    <property type="entry name" value="Ankyrin repeat"/>
    <property type="match status" value="1"/>
</dbReference>
<feature type="transmembrane region" description="Helical" evidence="1">
    <location>
        <begin position="604"/>
        <end position="623"/>
    </location>
</feature>
<dbReference type="InterPro" id="IPR032880">
    <property type="entry name" value="CSC1/OSCA1-like_N"/>
</dbReference>
<evidence type="ECO:0000259" key="2">
    <source>
        <dbReference type="Pfam" id="PF13967"/>
    </source>
</evidence>
<accession>A0A812QUA0</accession>
<comment type="caution">
    <text evidence="3">The sequence shown here is derived from an EMBL/GenBank/DDBJ whole genome shotgun (WGS) entry which is preliminary data.</text>
</comment>
<dbReference type="AlphaFoldDB" id="A0A812QUA0"/>
<sequence>DCDCVDHYTPLLCALWMSQVETFMWILEEAPASVTIRNADECAALHLLAKIGLPDVPEANRSSAFERIAEALVNRKADVAAKSGPLKHRTDEEAELLRNKTALEIAVQKRASFPKQMLHLLTQSYHYPKRSRLFIEVNLIAKANPAAAVQLVGRIKKRAPGQLEKNLREEVLTYVRDSPESSRHLEIFIETLKRSPIAGAKLLELLMGEPRVEDPRRYGLPLFTSLPNREMICTYQPVEGGSTDEPIWEKGRGKGMPWHKEFILDLPNDDPDTAMREPENDDPRFHTDVYEVKVNVLHLPGVLNLKVMSILSTQVWNNWDHMAIFSKIPIRAIVSGKWKQYSMVWSFGLLWLLVLPPGLSSVVMATLSFEGVNFVHAVFCDSLTLSFAGYSLGVLYRDQQQYINLLEGQPGTVVQPAAKLRDRAYSHQMDTAHGEECQFTPNAATSPGALLQRLIPSPFGRSSQTSQHWAQALLAQTVQNATTTTTTTASADQSAAAVAAVHANQVGDLDTFLVALATNCGIVIMAILGLSLLRCLLPAVYQRDPELQNLHAAAAKLKPRELPGRPGCFAWLLKSFSASPEEVASVAGLDAAMHCEFLALGMRLCLSIGVPCILILCPLHASVGGDAAGHDRLSEVGMANVQHGSWLCWLHAIFVWYVVVVTHAQVHLAQRNFTPLRMRWLHKSPVPSATTVLVQGIPESLMSEAALRKFFDDGVFGCQAVKCIEFVKDTRELLHWQEVAYGQGQGSWRTGTGRVLEGQELQAAAASMVSRYRKQLLRLNDKNSSNAFVTFNHQREAVVAQKLLAEDDYDGIRAETAPNPSEVLWGDLATEPGHQAVKELIGYFIIFLIFWGFMPLVALIQSVANLNTLEKHIHFFKVMVEHFPALATLWNGFMASFALSVAMSVLPSLLMPILVFFFISKTGAERQHRLQVGRATNYCQAWQEVYQLLVRA</sequence>
<gene>
    <name evidence="3" type="ORF">SNEC2469_LOCUS11068</name>
</gene>
<dbReference type="PANTHER" id="PTHR13018:SF5">
    <property type="entry name" value="RE44586P"/>
    <property type="match status" value="1"/>
</dbReference>
<dbReference type="Pfam" id="PF13967">
    <property type="entry name" value="RSN1_TM"/>
    <property type="match status" value="1"/>
</dbReference>
<reference evidence="3" key="1">
    <citation type="submission" date="2021-02" db="EMBL/GenBank/DDBJ databases">
        <authorList>
            <person name="Dougan E. K."/>
            <person name="Rhodes N."/>
            <person name="Thang M."/>
            <person name="Chan C."/>
        </authorList>
    </citation>
    <scope>NUCLEOTIDE SEQUENCE</scope>
</reference>
<feature type="transmembrane region" description="Helical" evidence="1">
    <location>
        <begin position="343"/>
        <end position="367"/>
    </location>
</feature>
<evidence type="ECO:0000256" key="1">
    <source>
        <dbReference type="SAM" id="Phobius"/>
    </source>
</evidence>
<protein>
    <recommendedName>
        <fullName evidence="2">CSC1/OSCA1-like N-terminal transmembrane domain-containing protein</fullName>
    </recommendedName>
</protein>
<keyword evidence="1" id="KW-0812">Transmembrane</keyword>
<keyword evidence="1" id="KW-0472">Membrane</keyword>
<evidence type="ECO:0000313" key="3">
    <source>
        <dbReference type="EMBL" id="CAE7403912.1"/>
    </source>
</evidence>
<evidence type="ECO:0000313" key="4">
    <source>
        <dbReference type="Proteomes" id="UP000601435"/>
    </source>
</evidence>
<keyword evidence="1" id="KW-1133">Transmembrane helix</keyword>
<organism evidence="3 4">
    <name type="scientific">Symbiodinium necroappetens</name>
    <dbReference type="NCBI Taxonomy" id="1628268"/>
    <lineage>
        <taxon>Eukaryota</taxon>
        <taxon>Sar</taxon>
        <taxon>Alveolata</taxon>
        <taxon>Dinophyceae</taxon>
        <taxon>Suessiales</taxon>
        <taxon>Symbiodiniaceae</taxon>
        <taxon>Symbiodinium</taxon>
    </lineage>
</organism>
<name>A0A812QUA0_9DINO</name>
<dbReference type="GO" id="GO:0005227">
    <property type="term" value="F:calcium-activated cation channel activity"/>
    <property type="evidence" value="ECO:0007669"/>
    <property type="project" value="InterPro"/>
</dbReference>
<proteinExistence type="predicted"/>
<dbReference type="EMBL" id="CAJNJA010017585">
    <property type="protein sequence ID" value="CAE7403912.1"/>
    <property type="molecule type" value="Genomic_DNA"/>
</dbReference>
<feature type="non-terminal residue" evidence="3">
    <location>
        <position position="952"/>
    </location>
</feature>